<dbReference type="Proteomes" id="UP000199137">
    <property type="component" value="Unassembled WGS sequence"/>
</dbReference>
<protein>
    <submittedName>
        <fullName evidence="2">Hemerythrin HHE cation binding domain-containing protein</fullName>
    </submittedName>
</protein>
<proteinExistence type="predicted"/>
<gene>
    <name evidence="2" type="ORF">SAMN05421854_120139</name>
</gene>
<sequence length="156" mass="17627">MAAPTRTDLITVITDDHRDVERVFAQLESEPGAGDRKEVVDHVIAELVRHSVAEEQLVYRAAREHLDDGDEIADHEIEKHAETEKLMKGLERESPGEPEYEELLGKLIADVRRHIRDEETGLLPRLREACSAGELDQLGERVLAAKKVAPSPRRRI</sequence>
<evidence type="ECO:0000259" key="1">
    <source>
        <dbReference type="Pfam" id="PF01814"/>
    </source>
</evidence>
<dbReference type="EMBL" id="FOWC01000020">
    <property type="protein sequence ID" value="SFQ71557.1"/>
    <property type="molecule type" value="Genomic_DNA"/>
</dbReference>
<name>A0A1I6ASP5_9PSEU</name>
<organism evidence="2 3">
    <name type="scientific">Amycolatopsis rubida</name>
    <dbReference type="NCBI Taxonomy" id="112413"/>
    <lineage>
        <taxon>Bacteria</taxon>
        <taxon>Bacillati</taxon>
        <taxon>Actinomycetota</taxon>
        <taxon>Actinomycetes</taxon>
        <taxon>Pseudonocardiales</taxon>
        <taxon>Pseudonocardiaceae</taxon>
        <taxon>Amycolatopsis</taxon>
    </lineage>
</organism>
<dbReference type="PANTHER" id="PTHR35585">
    <property type="entry name" value="HHE DOMAIN PROTEIN (AFU_ORTHOLOGUE AFUA_4G00730)"/>
    <property type="match status" value="1"/>
</dbReference>
<feature type="domain" description="Hemerythrin-like" evidence="1">
    <location>
        <begin position="9"/>
        <end position="126"/>
    </location>
</feature>
<evidence type="ECO:0000313" key="3">
    <source>
        <dbReference type="Proteomes" id="UP000199137"/>
    </source>
</evidence>
<reference evidence="2 3" key="1">
    <citation type="submission" date="2016-10" db="EMBL/GenBank/DDBJ databases">
        <authorList>
            <person name="de Groot N.N."/>
        </authorList>
    </citation>
    <scope>NUCLEOTIDE SEQUENCE [LARGE SCALE GENOMIC DNA]</scope>
    <source>
        <strain evidence="2 3">DSM 44637</strain>
    </source>
</reference>
<accession>A0A1I6ASP5</accession>
<dbReference type="RefSeq" id="WP_425285771.1">
    <property type="nucleotide sequence ID" value="NZ_FOWC01000020.1"/>
</dbReference>
<evidence type="ECO:0000313" key="2">
    <source>
        <dbReference type="EMBL" id="SFQ71557.1"/>
    </source>
</evidence>
<dbReference type="PANTHER" id="PTHR35585:SF1">
    <property type="entry name" value="HHE DOMAIN PROTEIN (AFU_ORTHOLOGUE AFUA_4G00730)"/>
    <property type="match status" value="1"/>
</dbReference>
<dbReference type="Pfam" id="PF01814">
    <property type="entry name" value="Hemerythrin"/>
    <property type="match status" value="1"/>
</dbReference>
<dbReference type="InterPro" id="IPR012312">
    <property type="entry name" value="Hemerythrin-like"/>
</dbReference>
<dbReference type="STRING" id="112413.SAMN05421854_120139"/>
<dbReference type="Gene3D" id="1.20.120.520">
    <property type="entry name" value="nmb1532 protein domain like"/>
    <property type="match status" value="1"/>
</dbReference>
<dbReference type="AlphaFoldDB" id="A0A1I6ASP5"/>